<gene>
    <name evidence="2" type="ORF">FMM08_03130</name>
</gene>
<evidence type="ECO:0000256" key="1">
    <source>
        <dbReference type="SAM" id="MobiDB-lite"/>
    </source>
</evidence>
<reference evidence="2 3" key="1">
    <citation type="submission" date="2019-07" db="EMBL/GenBank/DDBJ databases">
        <title>Quadrisphaera sp. strain DD2A genome sequencing and assembly.</title>
        <authorList>
            <person name="Kim I."/>
        </authorList>
    </citation>
    <scope>NUCLEOTIDE SEQUENCE [LARGE SCALE GENOMIC DNA]</scope>
    <source>
        <strain evidence="2 3">DD2A</strain>
    </source>
</reference>
<keyword evidence="3" id="KW-1185">Reference proteome</keyword>
<dbReference type="AlphaFoldDB" id="A0A5C8ZI84"/>
<proteinExistence type="predicted"/>
<feature type="compositionally biased region" description="Polar residues" evidence="1">
    <location>
        <begin position="119"/>
        <end position="128"/>
    </location>
</feature>
<dbReference type="Proteomes" id="UP000321234">
    <property type="component" value="Unassembled WGS sequence"/>
</dbReference>
<dbReference type="EMBL" id="VKAC01000002">
    <property type="protein sequence ID" value="TXR57284.1"/>
    <property type="molecule type" value="Genomic_DNA"/>
</dbReference>
<organism evidence="2 3">
    <name type="scientific">Quadrisphaera setariae</name>
    <dbReference type="NCBI Taxonomy" id="2593304"/>
    <lineage>
        <taxon>Bacteria</taxon>
        <taxon>Bacillati</taxon>
        <taxon>Actinomycetota</taxon>
        <taxon>Actinomycetes</taxon>
        <taxon>Kineosporiales</taxon>
        <taxon>Kineosporiaceae</taxon>
        <taxon>Quadrisphaera</taxon>
    </lineage>
</organism>
<name>A0A5C8ZI84_9ACTN</name>
<sequence>MVALWGTSTGPGDRLPAGKADLDHVTAWGYLPGQGGSTCACNLDPKSRRWHRRKHAGDARAAAAQPWTARWQHWRCTAGHAHWRSPLGFDHVTGPKRYTDPIPMYRAWAPPSRVPPTRPTQKATTASSRFPADPPF</sequence>
<evidence type="ECO:0008006" key="4">
    <source>
        <dbReference type="Google" id="ProtNLM"/>
    </source>
</evidence>
<evidence type="ECO:0000313" key="2">
    <source>
        <dbReference type="EMBL" id="TXR57284.1"/>
    </source>
</evidence>
<comment type="caution">
    <text evidence="2">The sequence shown here is derived from an EMBL/GenBank/DDBJ whole genome shotgun (WGS) entry which is preliminary data.</text>
</comment>
<protein>
    <recommendedName>
        <fullName evidence="4">HNH endonuclease</fullName>
    </recommendedName>
</protein>
<feature type="region of interest" description="Disordered" evidence="1">
    <location>
        <begin position="107"/>
        <end position="136"/>
    </location>
</feature>
<dbReference type="OrthoDB" id="3261064at2"/>
<evidence type="ECO:0000313" key="3">
    <source>
        <dbReference type="Proteomes" id="UP000321234"/>
    </source>
</evidence>
<accession>A0A5C8ZI84</accession>